<keyword evidence="4" id="KW-1185">Reference proteome</keyword>
<reference evidence="3 4" key="1">
    <citation type="submission" date="2019-03" db="EMBL/GenBank/DDBJ databases">
        <title>Genomic Encyclopedia of Type Strains, Phase IV (KMG-IV): sequencing the most valuable type-strain genomes for metagenomic binning, comparative biology and taxonomic classification.</title>
        <authorList>
            <person name="Goeker M."/>
        </authorList>
    </citation>
    <scope>NUCLEOTIDE SEQUENCE [LARGE SCALE GENOMIC DNA]</scope>
    <source>
        <strain evidence="3 4">DSM 7445</strain>
    </source>
</reference>
<feature type="chain" id="PRO_5020790063" evidence="1">
    <location>
        <begin position="43"/>
        <end position="220"/>
    </location>
</feature>
<evidence type="ECO:0000313" key="4">
    <source>
        <dbReference type="Proteomes" id="UP000295382"/>
    </source>
</evidence>
<dbReference type="Proteomes" id="UP000295382">
    <property type="component" value="Unassembled WGS sequence"/>
</dbReference>
<sequence length="220" mass="23758">MKNTPGSRRFTWPFHRSIRALWICCVLLAAGCSVQSSRVATANFYDLGPLPGSTTSAATPQPSLPAIAVSVADVTPAVWLDSQLMFYRLLYADAQQTRAYAQPRWVMQPAALFTQRLKARIVQAGGVAASAIDGPTNLLQLRMEADDFTHVFESPDKSFGNVAVRVSLYNGRTLITQKSFTARAPAPSSDAQGGARALAAASDIVITDMLNWLAGQTLKR</sequence>
<dbReference type="RefSeq" id="WP_132257911.1">
    <property type="nucleotide sequence ID" value="NZ_SLZQ01000003.1"/>
</dbReference>
<keyword evidence="1" id="KW-0732">Signal</keyword>
<protein>
    <submittedName>
        <fullName evidence="3">Transcriptional regulator</fullName>
    </submittedName>
</protein>
<dbReference type="Gene3D" id="3.40.50.10610">
    <property type="entry name" value="ABC-type transport auxiliary lipoprotein component"/>
    <property type="match status" value="1"/>
</dbReference>
<dbReference type="Pfam" id="PF03886">
    <property type="entry name" value="ABC_trans_aux"/>
    <property type="match status" value="1"/>
</dbReference>
<dbReference type="InterPro" id="IPR005586">
    <property type="entry name" value="ABC_trans_aux"/>
</dbReference>
<gene>
    <name evidence="3" type="ORF">EDC30_103123</name>
</gene>
<accession>A0A4R3HZP7</accession>
<evidence type="ECO:0000256" key="1">
    <source>
        <dbReference type="SAM" id="SignalP"/>
    </source>
</evidence>
<dbReference type="OrthoDB" id="5568302at2"/>
<dbReference type="SUPFAM" id="SSF159594">
    <property type="entry name" value="XCC0632-like"/>
    <property type="match status" value="1"/>
</dbReference>
<comment type="caution">
    <text evidence="3">The sequence shown here is derived from an EMBL/GenBank/DDBJ whole genome shotgun (WGS) entry which is preliminary data.</text>
</comment>
<feature type="signal peptide" evidence="1">
    <location>
        <begin position="1"/>
        <end position="42"/>
    </location>
</feature>
<name>A0A4R3HZP7_PAULE</name>
<organism evidence="3 4">
    <name type="scientific">Paucimonas lemoignei</name>
    <name type="common">Pseudomonas lemoignei</name>
    <dbReference type="NCBI Taxonomy" id="29443"/>
    <lineage>
        <taxon>Bacteria</taxon>
        <taxon>Pseudomonadati</taxon>
        <taxon>Pseudomonadota</taxon>
        <taxon>Betaproteobacteria</taxon>
        <taxon>Burkholderiales</taxon>
        <taxon>Burkholderiaceae</taxon>
        <taxon>Paucimonas</taxon>
    </lineage>
</organism>
<dbReference type="EMBL" id="SLZQ01000003">
    <property type="protein sequence ID" value="TCS37831.1"/>
    <property type="molecule type" value="Genomic_DNA"/>
</dbReference>
<proteinExistence type="predicted"/>
<evidence type="ECO:0000259" key="2">
    <source>
        <dbReference type="Pfam" id="PF03886"/>
    </source>
</evidence>
<dbReference type="AlphaFoldDB" id="A0A4R3HZP7"/>
<dbReference type="PROSITE" id="PS51257">
    <property type="entry name" value="PROKAR_LIPOPROTEIN"/>
    <property type="match status" value="1"/>
</dbReference>
<evidence type="ECO:0000313" key="3">
    <source>
        <dbReference type="EMBL" id="TCS37831.1"/>
    </source>
</evidence>
<feature type="domain" description="ABC-type transport auxiliary lipoprotein component" evidence="2">
    <location>
        <begin position="54"/>
        <end position="205"/>
    </location>
</feature>